<evidence type="ECO:0000256" key="8">
    <source>
        <dbReference type="ARBA" id="ARBA00022741"/>
    </source>
</evidence>
<evidence type="ECO:0000256" key="11">
    <source>
        <dbReference type="ARBA" id="ARBA00055042"/>
    </source>
</evidence>
<dbReference type="HAMAP" id="MF_00158">
    <property type="entry name" value="PanC"/>
    <property type="match status" value="1"/>
</dbReference>
<comment type="function">
    <text evidence="11">Catalyzes the condensation of pantoate with beta-alanine in an ATP-dependent reaction via a pantoyl-adenylate intermediate.</text>
</comment>
<accession>A0A6J7IIP3</accession>
<dbReference type="UniPathway" id="UPA00028">
    <property type="reaction ID" value="UER00005"/>
</dbReference>
<keyword evidence="8" id="KW-0547">Nucleotide-binding</keyword>
<name>A0A6J7IIP3_9ZZZZ</name>
<evidence type="ECO:0000256" key="1">
    <source>
        <dbReference type="ARBA" id="ARBA00004496"/>
    </source>
</evidence>
<evidence type="ECO:0000256" key="3">
    <source>
        <dbReference type="ARBA" id="ARBA00009256"/>
    </source>
</evidence>
<keyword evidence="5" id="KW-0963">Cytoplasm</keyword>
<dbReference type="GO" id="GO:0004592">
    <property type="term" value="F:pantoate-beta-alanine ligase activity"/>
    <property type="evidence" value="ECO:0007669"/>
    <property type="project" value="UniProtKB-EC"/>
</dbReference>
<dbReference type="GO" id="GO:0005524">
    <property type="term" value="F:ATP binding"/>
    <property type="evidence" value="ECO:0007669"/>
    <property type="project" value="UniProtKB-KW"/>
</dbReference>
<dbReference type="InterPro" id="IPR042176">
    <property type="entry name" value="Pantoate_ligase_C"/>
</dbReference>
<evidence type="ECO:0000256" key="10">
    <source>
        <dbReference type="ARBA" id="ARBA00048258"/>
    </source>
</evidence>
<dbReference type="Gene3D" id="3.40.50.620">
    <property type="entry name" value="HUPs"/>
    <property type="match status" value="1"/>
</dbReference>
<dbReference type="PANTHER" id="PTHR21299:SF1">
    <property type="entry name" value="PANTOATE--BETA-ALANINE LIGASE"/>
    <property type="match status" value="1"/>
</dbReference>
<protein>
    <recommendedName>
        <fullName evidence="4">pantoate--beta-alanine ligase (AMP-forming)</fullName>
        <ecNumber evidence="4">6.3.2.1</ecNumber>
    </recommendedName>
</protein>
<evidence type="ECO:0000256" key="7">
    <source>
        <dbReference type="ARBA" id="ARBA00022655"/>
    </source>
</evidence>
<keyword evidence="6" id="KW-0436">Ligase</keyword>
<dbReference type="SUPFAM" id="SSF52374">
    <property type="entry name" value="Nucleotidylyl transferase"/>
    <property type="match status" value="1"/>
</dbReference>
<dbReference type="EMBL" id="CAFBMX010000005">
    <property type="protein sequence ID" value="CAB4930214.1"/>
    <property type="molecule type" value="Genomic_DNA"/>
</dbReference>
<keyword evidence="7" id="KW-0566">Pantothenate biosynthesis</keyword>
<proteinExistence type="inferred from homology"/>
<evidence type="ECO:0000256" key="5">
    <source>
        <dbReference type="ARBA" id="ARBA00022490"/>
    </source>
</evidence>
<evidence type="ECO:0000256" key="6">
    <source>
        <dbReference type="ARBA" id="ARBA00022598"/>
    </source>
</evidence>
<keyword evidence="9" id="KW-0067">ATP-binding</keyword>
<dbReference type="NCBIfam" id="TIGR00018">
    <property type="entry name" value="panC"/>
    <property type="match status" value="1"/>
</dbReference>
<evidence type="ECO:0000256" key="2">
    <source>
        <dbReference type="ARBA" id="ARBA00004990"/>
    </source>
</evidence>
<dbReference type="PANTHER" id="PTHR21299">
    <property type="entry name" value="CYTIDYLATE KINASE/PANTOATE-BETA-ALANINE LIGASE"/>
    <property type="match status" value="1"/>
</dbReference>
<evidence type="ECO:0000313" key="12">
    <source>
        <dbReference type="EMBL" id="CAB4930214.1"/>
    </source>
</evidence>
<comment type="similarity">
    <text evidence="3">Belongs to the pantothenate synthetase family.</text>
</comment>
<organism evidence="12">
    <name type="scientific">freshwater metagenome</name>
    <dbReference type="NCBI Taxonomy" id="449393"/>
    <lineage>
        <taxon>unclassified sequences</taxon>
        <taxon>metagenomes</taxon>
        <taxon>ecological metagenomes</taxon>
    </lineage>
</organism>
<sequence>MTLVHTVAELRAALAPARAEGASIALVPTMGALHDGHGSLIRAARDEADVVVVSVFVNPTQFNEAADLAAYPRTLSEDVALAQAAGADLIFAPAADGIYPEGFATTVALRGTLTETFEGAERGVGHFDGVTTIVAKLLAMVGPDCAYFGEKDAQQLAVVRRVVADLSLPVRIVGCPIVRDPDGLAMSSRNRHLSPAAREAALALPRALAAAASGVESGRLTDGDTLEQEAFASLRDAGLEPEYVRAVDPESFTSVQELDGAVLIVGAARVEDVRLIDNLPAASAAPRRTRVPTAQAVTA</sequence>
<gene>
    <name evidence="12" type="ORF">UFOPK3674_01098</name>
</gene>
<comment type="catalytic activity">
    <reaction evidence="10">
        <text>(R)-pantoate + beta-alanine + ATP = (R)-pantothenate + AMP + diphosphate + H(+)</text>
        <dbReference type="Rhea" id="RHEA:10912"/>
        <dbReference type="ChEBI" id="CHEBI:15378"/>
        <dbReference type="ChEBI" id="CHEBI:15980"/>
        <dbReference type="ChEBI" id="CHEBI:29032"/>
        <dbReference type="ChEBI" id="CHEBI:30616"/>
        <dbReference type="ChEBI" id="CHEBI:33019"/>
        <dbReference type="ChEBI" id="CHEBI:57966"/>
        <dbReference type="ChEBI" id="CHEBI:456215"/>
        <dbReference type="EC" id="6.3.2.1"/>
    </reaction>
</comment>
<comment type="subcellular location">
    <subcellularLocation>
        <location evidence="1">Cytoplasm</location>
    </subcellularLocation>
</comment>
<evidence type="ECO:0000256" key="9">
    <source>
        <dbReference type="ARBA" id="ARBA00022840"/>
    </source>
</evidence>
<dbReference type="Gene3D" id="3.30.1300.10">
    <property type="entry name" value="Pantoate-beta-alanine ligase, C-terminal domain"/>
    <property type="match status" value="1"/>
</dbReference>
<dbReference type="FunFam" id="3.40.50.620:FF:000114">
    <property type="entry name" value="Pantothenate synthetase"/>
    <property type="match status" value="1"/>
</dbReference>
<dbReference type="GO" id="GO:0015940">
    <property type="term" value="P:pantothenate biosynthetic process"/>
    <property type="evidence" value="ECO:0007669"/>
    <property type="project" value="UniProtKB-UniPathway"/>
</dbReference>
<comment type="pathway">
    <text evidence="2">Cofactor biosynthesis; (R)-pantothenate biosynthesis; (R)-pantothenate from (R)-pantoate and beta-alanine: step 1/1.</text>
</comment>
<dbReference type="InterPro" id="IPR003721">
    <property type="entry name" value="Pantoate_ligase"/>
</dbReference>
<dbReference type="InterPro" id="IPR014729">
    <property type="entry name" value="Rossmann-like_a/b/a_fold"/>
</dbReference>
<evidence type="ECO:0000256" key="4">
    <source>
        <dbReference type="ARBA" id="ARBA00012219"/>
    </source>
</evidence>
<dbReference type="GO" id="GO:0005829">
    <property type="term" value="C:cytosol"/>
    <property type="evidence" value="ECO:0007669"/>
    <property type="project" value="TreeGrafter"/>
</dbReference>
<dbReference type="EC" id="6.3.2.1" evidence="4"/>
<dbReference type="AlphaFoldDB" id="A0A6J7IIP3"/>
<reference evidence="12" key="1">
    <citation type="submission" date="2020-05" db="EMBL/GenBank/DDBJ databases">
        <authorList>
            <person name="Chiriac C."/>
            <person name="Salcher M."/>
            <person name="Ghai R."/>
            <person name="Kavagutti S V."/>
        </authorList>
    </citation>
    <scope>NUCLEOTIDE SEQUENCE</scope>
</reference>
<dbReference type="Pfam" id="PF02569">
    <property type="entry name" value="Pantoate_ligase"/>
    <property type="match status" value="1"/>
</dbReference>